<dbReference type="NCBIfam" id="TIGR00589">
    <property type="entry name" value="ogt"/>
    <property type="match status" value="1"/>
</dbReference>
<comment type="miscellaneous">
    <text evidence="8">This enzyme catalyzes only one turnover and therefore is not strictly catalytic. According to one definition, an enzyme is a biocatalyst that acts repeatedly and over many reaction cycles.</text>
</comment>
<dbReference type="GO" id="GO:0003908">
    <property type="term" value="F:methylated-DNA-[protein]-cysteine S-methyltransferase activity"/>
    <property type="evidence" value="ECO:0007669"/>
    <property type="project" value="UniProtKB-EC"/>
</dbReference>
<evidence type="ECO:0000256" key="4">
    <source>
        <dbReference type="ARBA" id="ARBA00022679"/>
    </source>
</evidence>
<feature type="domain" description="Methylguanine DNA methyltransferase ribonuclease-like" evidence="10">
    <location>
        <begin position="3"/>
        <end position="75"/>
    </location>
</feature>
<sequence>MYYYSEYESPVGVLTVASDGAAVCGLWLEGQKYHGATVSEALVRDDSAAGFSELRAWLDGYFAGNRPAIEDVPLAPRGSDFQQAVWRKLIDIPYGELATYGSIAQALKEERGKASALAVGGAVGHNPLSIIIPCHRVVGADGSLTGYAGGLARKMWLLEHEGVDTGGLYLPRRGTAL</sequence>
<dbReference type="CDD" id="cd06445">
    <property type="entry name" value="ATase"/>
    <property type="match status" value="1"/>
</dbReference>
<dbReference type="InterPro" id="IPR036631">
    <property type="entry name" value="MGMT_N_sf"/>
</dbReference>
<comment type="catalytic activity">
    <reaction evidence="1 8">
        <text>a 4-O-methyl-thymidine in DNA + L-cysteinyl-[protein] = a thymidine in DNA + S-methyl-L-cysteinyl-[protein]</text>
        <dbReference type="Rhea" id="RHEA:53428"/>
        <dbReference type="Rhea" id="RHEA-COMP:10131"/>
        <dbReference type="Rhea" id="RHEA-COMP:10132"/>
        <dbReference type="Rhea" id="RHEA-COMP:13555"/>
        <dbReference type="Rhea" id="RHEA-COMP:13556"/>
        <dbReference type="ChEBI" id="CHEBI:29950"/>
        <dbReference type="ChEBI" id="CHEBI:82612"/>
        <dbReference type="ChEBI" id="CHEBI:137386"/>
        <dbReference type="ChEBI" id="CHEBI:137387"/>
        <dbReference type="EC" id="2.1.1.63"/>
    </reaction>
</comment>
<keyword evidence="4 8" id="KW-0808">Transferase</keyword>
<evidence type="ECO:0000313" key="11">
    <source>
        <dbReference type="EMBL" id="MEC4293942.1"/>
    </source>
</evidence>
<dbReference type="InterPro" id="IPR023546">
    <property type="entry name" value="MGMT"/>
</dbReference>
<dbReference type="RefSeq" id="WP_326454204.1">
    <property type="nucleotide sequence ID" value="NZ_JAYMFH010000001.1"/>
</dbReference>
<evidence type="ECO:0000256" key="3">
    <source>
        <dbReference type="ARBA" id="ARBA00022603"/>
    </source>
</evidence>
<dbReference type="PANTHER" id="PTHR10815:SF5">
    <property type="entry name" value="METHYLATED-DNA--PROTEIN-CYSTEINE METHYLTRANSFERASE"/>
    <property type="match status" value="1"/>
</dbReference>
<comment type="caution">
    <text evidence="11">The sequence shown here is derived from an EMBL/GenBank/DDBJ whole genome shotgun (WGS) entry which is preliminary data.</text>
</comment>
<accession>A0ABU6IVT2</accession>
<name>A0ABU6IVT2_9ACTN</name>
<keyword evidence="2 8" id="KW-0963">Cytoplasm</keyword>
<dbReference type="InterPro" id="IPR036217">
    <property type="entry name" value="MethylDNA_cys_MeTrfase_DNAb"/>
</dbReference>
<dbReference type="Pfam" id="PF01035">
    <property type="entry name" value="DNA_binding_1"/>
    <property type="match status" value="1"/>
</dbReference>
<dbReference type="HAMAP" id="MF_00772">
    <property type="entry name" value="OGT"/>
    <property type="match status" value="1"/>
</dbReference>
<comment type="catalytic activity">
    <reaction evidence="7 8">
        <text>a 6-O-methyl-2'-deoxyguanosine in DNA + L-cysteinyl-[protein] = S-methyl-L-cysteinyl-[protein] + a 2'-deoxyguanosine in DNA</text>
        <dbReference type="Rhea" id="RHEA:24000"/>
        <dbReference type="Rhea" id="RHEA-COMP:10131"/>
        <dbReference type="Rhea" id="RHEA-COMP:10132"/>
        <dbReference type="Rhea" id="RHEA-COMP:11367"/>
        <dbReference type="Rhea" id="RHEA-COMP:11368"/>
        <dbReference type="ChEBI" id="CHEBI:29950"/>
        <dbReference type="ChEBI" id="CHEBI:82612"/>
        <dbReference type="ChEBI" id="CHEBI:85445"/>
        <dbReference type="ChEBI" id="CHEBI:85448"/>
        <dbReference type="EC" id="2.1.1.63"/>
    </reaction>
</comment>
<evidence type="ECO:0000256" key="8">
    <source>
        <dbReference type="HAMAP-Rule" id="MF_00772"/>
    </source>
</evidence>
<dbReference type="EMBL" id="JAYMFH010000001">
    <property type="protein sequence ID" value="MEC4293942.1"/>
    <property type="molecule type" value="Genomic_DNA"/>
</dbReference>
<comment type="similarity">
    <text evidence="8">Belongs to the MGMT family.</text>
</comment>
<keyword evidence="3 8" id="KW-0489">Methyltransferase</keyword>
<protein>
    <recommendedName>
        <fullName evidence="8">Methylated-DNA--protein-cysteine methyltransferase</fullName>
        <ecNumber evidence="8">2.1.1.63</ecNumber>
    </recommendedName>
    <alternativeName>
        <fullName evidence="8">6-O-methylguanine-DNA methyltransferase</fullName>
        <shortName evidence="8">MGMT</shortName>
    </alternativeName>
    <alternativeName>
        <fullName evidence="8">O-6-methylguanine-DNA-alkyltransferase</fullName>
    </alternativeName>
</protein>
<dbReference type="SUPFAM" id="SSF46767">
    <property type="entry name" value="Methylated DNA-protein cysteine methyltransferase, C-terminal domain"/>
    <property type="match status" value="1"/>
</dbReference>
<evidence type="ECO:0000259" key="9">
    <source>
        <dbReference type="Pfam" id="PF01035"/>
    </source>
</evidence>
<evidence type="ECO:0000313" key="12">
    <source>
        <dbReference type="Proteomes" id="UP001343724"/>
    </source>
</evidence>
<keyword evidence="12" id="KW-1185">Reference proteome</keyword>
<dbReference type="PROSITE" id="PS00374">
    <property type="entry name" value="MGMT"/>
    <property type="match status" value="1"/>
</dbReference>
<evidence type="ECO:0000259" key="10">
    <source>
        <dbReference type="Pfam" id="PF02870"/>
    </source>
</evidence>
<dbReference type="SUPFAM" id="SSF53155">
    <property type="entry name" value="Methylated DNA-protein cysteine methyltransferase domain"/>
    <property type="match status" value="1"/>
</dbReference>
<dbReference type="Pfam" id="PF02870">
    <property type="entry name" value="Methyltransf_1N"/>
    <property type="match status" value="1"/>
</dbReference>
<gene>
    <name evidence="11" type="ORF">VJ920_01295</name>
</gene>
<evidence type="ECO:0000256" key="6">
    <source>
        <dbReference type="ARBA" id="ARBA00023204"/>
    </source>
</evidence>
<feature type="active site" description="Nucleophile; methyl group acceptor" evidence="8">
    <location>
        <position position="134"/>
    </location>
</feature>
<dbReference type="InterPro" id="IPR001497">
    <property type="entry name" value="MethylDNA_cys_MeTrfase_AS"/>
</dbReference>
<dbReference type="Proteomes" id="UP001343724">
    <property type="component" value="Unassembled WGS sequence"/>
</dbReference>
<feature type="domain" description="Methylated-DNA-[protein]-cysteine S-methyltransferase DNA binding" evidence="9">
    <location>
        <begin position="80"/>
        <end position="163"/>
    </location>
</feature>
<reference evidence="11 12" key="1">
    <citation type="submission" date="2024-01" db="EMBL/GenBank/DDBJ databases">
        <title>novel species in genus Adlercreutzia.</title>
        <authorList>
            <person name="Liu X."/>
        </authorList>
    </citation>
    <scope>NUCLEOTIDE SEQUENCE [LARGE SCALE GENOMIC DNA]</scope>
    <source>
        <strain evidence="11 12">R22</strain>
    </source>
</reference>
<dbReference type="InterPro" id="IPR008332">
    <property type="entry name" value="MethylG_MeTrfase_N"/>
</dbReference>
<dbReference type="PANTHER" id="PTHR10815">
    <property type="entry name" value="METHYLATED-DNA--PROTEIN-CYSTEINE METHYLTRANSFERASE"/>
    <property type="match status" value="1"/>
</dbReference>
<dbReference type="InterPro" id="IPR036388">
    <property type="entry name" value="WH-like_DNA-bd_sf"/>
</dbReference>
<comment type="subcellular location">
    <subcellularLocation>
        <location evidence="8">Cytoplasm</location>
    </subcellularLocation>
</comment>
<proteinExistence type="inferred from homology"/>
<evidence type="ECO:0000256" key="7">
    <source>
        <dbReference type="ARBA" id="ARBA00049348"/>
    </source>
</evidence>
<dbReference type="InterPro" id="IPR014048">
    <property type="entry name" value="MethylDNA_cys_MeTrfase_DNA-bd"/>
</dbReference>
<dbReference type="EC" id="2.1.1.63" evidence="8"/>
<keyword evidence="5 8" id="KW-0227">DNA damage</keyword>
<dbReference type="Gene3D" id="1.10.10.10">
    <property type="entry name" value="Winged helix-like DNA-binding domain superfamily/Winged helix DNA-binding domain"/>
    <property type="match status" value="1"/>
</dbReference>
<evidence type="ECO:0000256" key="1">
    <source>
        <dbReference type="ARBA" id="ARBA00001286"/>
    </source>
</evidence>
<keyword evidence="6 8" id="KW-0234">DNA repair</keyword>
<evidence type="ECO:0000256" key="5">
    <source>
        <dbReference type="ARBA" id="ARBA00022763"/>
    </source>
</evidence>
<comment type="function">
    <text evidence="8">Involved in the cellular defense against the biological effects of O6-methylguanine (O6-MeG) and O4-methylthymine (O4-MeT) in DNA. Repairs the methylated nucleobase in DNA by stoichiometrically transferring the methyl group to a cysteine residue in the enzyme. This is a suicide reaction: the enzyme is irreversibly inactivated.</text>
</comment>
<dbReference type="GO" id="GO:0032259">
    <property type="term" value="P:methylation"/>
    <property type="evidence" value="ECO:0007669"/>
    <property type="project" value="UniProtKB-KW"/>
</dbReference>
<organism evidence="11 12">
    <name type="scientific">Adlercreutzia shanghongiae</name>
    <dbReference type="NCBI Taxonomy" id="3111773"/>
    <lineage>
        <taxon>Bacteria</taxon>
        <taxon>Bacillati</taxon>
        <taxon>Actinomycetota</taxon>
        <taxon>Coriobacteriia</taxon>
        <taxon>Eggerthellales</taxon>
        <taxon>Eggerthellaceae</taxon>
        <taxon>Adlercreutzia</taxon>
    </lineage>
</organism>
<evidence type="ECO:0000256" key="2">
    <source>
        <dbReference type="ARBA" id="ARBA00022490"/>
    </source>
</evidence>
<dbReference type="Gene3D" id="3.30.160.70">
    <property type="entry name" value="Methylated DNA-protein cysteine methyltransferase domain"/>
    <property type="match status" value="1"/>
</dbReference>